<organism evidence="2 3">
    <name type="scientific">Phomopsis amygdali</name>
    <name type="common">Fusicoccum amygdali</name>
    <dbReference type="NCBI Taxonomy" id="1214568"/>
    <lineage>
        <taxon>Eukaryota</taxon>
        <taxon>Fungi</taxon>
        <taxon>Dikarya</taxon>
        <taxon>Ascomycota</taxon>
        <taxon>Pezizomycotina</taxon>
        <taxon>Sordariomycetes</taxon>
        <taxon>Sordariomycetidae</taxon>
        <taxon>Diaporthales</taxon>
        <taxon>Diaporthaceae</taxon>
        <taxon>Diaporthe</taxon>
    </lineage>
</organism>
<accession>A0AAD9SAB2</accession>
<evidence type="ECO:0000313" key="3">
    <source>
        <dbReference type="Proteomes" id="UP001265746"/>
    </source>
</evidence>
<keyword evidence="3" id="KW-1185">Reference proteome</keyword>
<dbReference type="AlphaFoldDB" id="A0AAD9SAB2"/>
<feature type="compositionally biased region" description="Basic and acidic residues" evidence="1">
    <location>
        <begin position="8"/>
        <end position="27"/>
    </location>
</feature>
<proteinExistence type="predicted"/>
<dbReference type="EMBL" id="JAUJFL010000005">
    <property type="protein sequence ID" value="KAK2603029.1"/>
    <property type="molecule type" value="Genomic_DNA"/>
</dbReference>
<reference evidence="2" key="1">
    <citation type="submission" date="2023-06" db="EMBL/GenBank/DDBJ databases">
        <authorList>
            <person name="Noh H."/>
        </authorList>
    </citation>
    <scope>NUCLEOTIDE SEQUENCE</scope>
    <source>
        <strain evidence="2">DUCC20226</strain>
    </source>
</reference>
<protein>
    <submittedName>
        <fullName evidence="2">Uncharacterized protein</fullName>
    </submittedName>
</protein>
<sequence length="111" mass="12848">MPNRRRIPREEHPDFKPSQDGGKEKSKLGPNLRIRGGREKQPPLRRARSLLFVSDDHPNRVPRLHHLLALLPPPDRVVALLEQVVQLRRPVHVLEELTLHLVLGESVHREC</sequence>
<evidence type="ECO:0000256" key="1">
    <source>
        <dbReference type="SAM" id="MobiDB-lite"/>
    </source>
</evidence>
<dbReference type="Proteomes" id="UP001265746">
    <property type="component" value="Unassembled WGS sequence"/>
</dbReference>
<evidence type="ECO:0000313" key="2">
    <source>
        <dbReference type="EMBL" id="KAK2603029.1"/>
    </source>
</evidence>
<comment type="caution">
    <text evidence="2">The sequence shown here is derived from an EMBL/GenBank/DDBJ whole genome shotgun (WGS) entry which is preliminary data.</text>
</comment>
<name>A0AAD9SAB2_PHOAM</name>
<feature type="region of interest" description="Disordered" evidence="1">
    <location>
        <begin position="1"/>
        <end position="43"/>
    </location>
</feature>
<gene>
    <name evidence="2" type="ORF">N8I77_009515</name>
</gene>